<dbReference type="GO" id="GO:0006874">
    <property type="term" value="P:intracellular calcium ion homeostasis"/>
    <property type="evidence" value="ECO:0007669"/>
    <property type="project" value="TreeGrafter"/>
</dbReference>
<dbReference type="Proteomes" id="UP000001811">
    <property type="component" value="Chromosome 17"/>
</dbReference>
<dbReference type="PANTHER" id="PTHR10846">
    <property type="entry name" value="SODIUM/POTASSIUM/CALCIUM EXCHANGER"/>
    <property type="match status" value="1"/>
</dbReference>
<evidence type="ECO:0000256" key="3">
    <source>
        <dbReference type="ARBA" id="ARBA00022449"/>
    </source>
</evidence>
<keyword evidence="5" id="KW-0813">Transport</keyword>
<dbReference type="PANTHER" id="PTHR10846:SF61">
    <property type="entry name" value="SODIUM_POTASSIUM_CALCIUM EXCHANGER 5"/>
    <property type="match status" value="1"/>
</dbReference>
<dbReference type="Bgee" id="ENSOCUG00000013038">
    <property type="expression patterns" value="Expressed in adult mammalian kidney and 15 other cell types or tissues"/>
</dbReference>
<feature type="chain" id="PRO_5023822995" evidence="10">
    <location>
        <begin position="25"/>
        <end position="121"/>
    </location>
</feature>
<evidence type="ECO:0000313" key="11">
    <source>
        <dbReference type="Ensembl" id="ENSOCUP00000039338.1"/>
    </source>
</evidence>
<feature type="signal peptide" evidence="10">
    <location>
        <begin position="1"/>
        <end position="24"/>
    </location>
</feature>
<dbReference type="Ensembl" id="ENSOCUT00000038218.1">
    <property type="protein sequence ID" value="ENSOCUP00000039338.1"/>
    <property type="gene ID" value="ENSOCUG00000013038.4"/>
</dbReference>
<sequence>MQKKGGSTWARRALLLGIFWAVEHLPLPGASLPQRLPRATGNGTQCVISPSSEFPEGFFTKQERMDGGIIIYFLIILYMFLAVSVVCDEYFLPSLEIISECKWLESSQITCQNSARQRHGL</sequence>
<gene>
    <name evidence="11" type="primary">SLC24A5</name>
</gene>
<evidence type="ECO:0000256" key="10">
    <source>
        <dbReference type="SAM" id="SignalP"/>
    </source>
</evidence>
<keyword evidence="10" id="KW-0732">Signal</keyword>
<dbReference type="EMBL" id="AAGW02024699">
    <property type="status" value="NOT_ANNOTATED_CDS"/>
    <property type="molecule type" value="Genomic_DNA"/>
</dbReference>
<dbReference type="GO" id="GO:0030318">
    <property type="term" value="P:melanocyte differentiation"/>
    <property type="evidence" value="ECO:0007669"/>
    <property type="project" value="TreeGrafter"/>
</dbReference>
<proteinExistence type="inferred from homology"/>
<keyword evidence="5" id="KW-0769">Symport</keyword>
<evidence type="ECO:0000256" key="9">
    <source>
        <dbReference type="SAM" id="Phobius"/>
    </source>
</evidence>
<organism evidence="11 12">
    <name type="scientific">Oryctolagus cuniculus</name>
    <name type="common">Rabbit</name>
    <dbReference type="NCBI Taxonomy" id="9986"/>
    <lineage>
        <taxon>Eukaryota</taxon>
        <taxon>Metazoa</taxon>
        <taxon>Chordata</taxon>
        <taxon>Craniata</taxon>
        <taxon>Vertebrata</taxon>
        <taxon>Euteleostomi</taxon>
        <taxon>Mammalia</taxon>
        <taxon>Eutheria</taxon>
        <taxon>Euarchontoglires</taxon>
        <taxon>Glires</taxon>
        <taxon>Lagomorpha</taxon>
        <taxon>Leporidae</taxon>
        <taxon>Oryctolagus</taxon>
    </lineage>
</organism>
<name>A0A5F9D0U3_RABIT</name>
<keyword evidence="6 9" id="KW-1133">Transmembrane helix</keyword>
<reference evidence="11" key="3">
    <citation type="submission" date="2025-09" db="UniProtKB">
        <authorList>
            <consortium name="Ensembl"/>
        </authorList>
    </citation>
    <scope>IDENTIFICATION</scope>
    <source>
        <strain evidence="11">Thorbecke</strain>
    </source>
</reference>
<evidence type="ECO:0000256" key="4">
    <source>
        <dbReference type="ARBA" id="ARBA00022692"/>
    </source>
</evidence>
<dbReference type="GO" id="GO:0005262">
    <property type="term" value="F:calcium channel activity"/>
    <property type="evidence" value="ECO:0007669"/>
    <property type="project" value="TreeGrafter"/>
</dbReference>
<comment type="similarity">
    <text evidence="2">Belongs to the Ca(2+):cation antiporter (CaCA) (TC 2.A.19) family. SLC24A subfamily.</text>
</comment>
<evidence type="ECO:0000256" key="8">
    <source>
        <dbReference type="ARBA" id="ARBA00033627"/>
    </source>
</evidence>
<comment type="subcellular location">
    <subcellularLocation>
        <location evidence="1">Membrane</location>
        <topology evidence="1">Multi-pass membrane protein</topology>
    </subcellularLocation>
</comment>
<dbReference type="InterPro" id="IPR004481">
    <property type="entry name" value="K/Na/Ca-exchanger"/>
</dbReference>
<dbReference type="GO" id="GO:0016020">
    <property type="term" value="C:membrane"/>
    <property type="evidence" value="ECO:0007669"/>
    <property type="project" value="UniProtKB-SubCell"/>
</dbReference>
<accession>A0A5F9D0U3</accession>
<evidence type="ECO:0000256" key="2">
    <source>
        <dbReference type="ARBA" id="ARBA00005364"/>
    </source>
</evidence>
<reference evidence="11" key="2">
    <citation type="submission" date="2025-08" db="UniProtKB">
        <authorList>
            <consortium name="Ensembl"/>
        </authorList>
    </citation>
    <scope>IDENTIFICATION</scope>
    <source>
        <strain evidence="11">Thorbecke</strain>
    </source>
</reference>
<evidence type="ECO:0000313" key="12">
    <source>
        <dbReference type="Proteomes" id="UP000001811"/>
    </source>
</evidence>
<evidence type="ECO:0000256" key="6">
    <source>
        <dbReference type="ARBA" id="ARBA00022989"/>
    </source>
</evidence>
<keyword evidence="4 9" id="KW-0812">Transmembrane</keyword>
<dbReference type="GeneTree" id="ENSGT01030000234532"/>
<evidence type="ECO:0000256" key="7">
    <source>
        <dbReference type="ARBA" id="ARBA00023136"/>
    </source>
</evidence>
<reference evidence="11 12" key="1">
    <citation type="journal article" date="2011" name="Nature">
        <title>A high-resolution map of human evolutionary constraint using 29 mammals.</title>
        <authorList>
            <person name="Lindblad-Toh K."/>
            <person name="Garber M."/>
            <person name="Zuk O."/>
            <person name="Lin M.F."/>
            <person name="Parker B.J."/>
            <person name="Washietl S."/>
            <person name="Kheradpour P."/>
            <person name="Ernst J."/>
            <person name="Jordan G."/>
            <person name="Mauceli E."/>
            <person name="Ward L.D."/>
            <person name="Lowe C.B."/>
            <person name="Holloway A.K."/>
            <person name="Clamp M."/>
            <person name="Gnerre S."/>
            <person name="Alfoldi J."/>
            <person name="Beal K."/>
            <person name="Chang J."/>
            <person name="Clawson H."/>
            <person name="Cuff J."/>
            <person name="Di Palma F."/>
            <person name="Fitzgerald S."/>
            <person name="Flicek P."/>
            <person name="Guttman M."/>
            <person name="Hubisz M.J."/>
            <person name="Jaffe D.B."/>
            <person name="Jungreis I."/>
            <person name="Kent W.J."/>
            <person name="Kostka D."/>
            <person name="Lara M."/>
            <person name="Martins A.L."/>
            <person name="Massingham T."/>
            <person name="Moltke I."/>
            <person name="Raney B.J."/>
            <person name="Rasmussen M.D."/>
            <person name="Robinson J."/>
            <person name="Stark A."/>
            <person name="Vilella A.J."/>
            <person name="Wen J."/>
            <person name="Xie X."/>
            <person name="Zody M.C."/>
            <person name="Baldwin J."/>
            <person name="Bloom T."/>
            <person name="Chin C.W."/>
            <person name="Heiman D."/>
            <person name="Nicol R."/>
            <person name="Nusbaum C."/>
            <person name="Young S."/>
            <person name="Wilkinson J."/>
            <person name="Worley K.C."/>
            <person name="Kovar C.L."/>
            <person name="Muzny D.M."/>
            <person name="Gibbs R.A."/>
            <person name="Cree A."/>
            <person name="Dihn H.H."/>
            <person name="Fowler G."/>
            <person name="Jhangiani S."/>
            <person name="Joshi V."/>
            <person name="Lee S."/>
            <person name="Lewis L.R."/>
            <person name="Nazareth L.V."/>
            <person name="Okwuonu G."/>
            <person name="Santibanez J."/>
            <person name="Warren W.C."/>
            <person name="Mardis E.R."/>
            <person name="Weinstock G.M."/>
            <person name="Wilson R.K."/>
            <person name="Delehaunty K."/>
            <person name="Dooling D."/>
            <person name="Fronik C."/>
            <person name="Fulton L."/>
            <person name="Fulton B."/>
            <person name="Graves T."/>
            <person name="Minx P."/>
            <person name="Sodergren E."/>
            <person name="Birney E."/>
            <person name="Margulies E.H."/>
            <person name="Herrero J."/>
            <person name="Green E.D."/>
            <person name="Haussler D."/>
            <person name="Siepel A."/>
            <person name="Goldman N."/>
            <person name="Pollard K.S."/>
            <person name="Pedersen J.S."/>
            <person name="Lander E.S."/>
            <person name="Kellis M."/>
        </authorList>
    </citation>
    <scope>NUCLEOTIDE SEQUENCE [LARGE SCALE GENOMIC DNA]</scope>
    <source>
        <strain evidence="11 12">Thorbecke inbred</strain>
    </source>
</reference>
<feature type="transmembrane region" description="Helical" evidence="9">
    <location>
        <begin position="69"/>
        <end position="92"/>
    </location>
</feature>
<dbReference type="GO" id="GO:0008273">
    <property type="term" value="F:calcium, potassium:sodium antiporter activity"/>
    <property type="evidence" value="ECO:0007669"/>
    <property type="project" value="TreeGrafter"/>
</dbReference>
<protein>
    <submittedName>
        <fullName evidence="11">Solute carrier family 24 member 5</fullName>
    </submittedName>
</protein>
<keyword evidence="12" id="KW-1185">Reference proteome</keyword>
<dbReference type="AlphaFoldDB" id="A0A5F9D0U3"/>
<dbReference type="GO" id="GO:0015293">
    <property type="term" value="F:symporter activity"/>
    <property type="evidence" value="ECO:0007669"/>
    <property type="project" value="UniProtKB-KW"/>
</dbReference>
<dbReference type="GO" id="GO:0005802">
    <property type="term" value="C:trans-Golgi network"/>
    <property type="evidence" value="ECO:0007669"/>
    <property type="project" value="TreeGrafter"/>
</dbReference>
<evidence type="ECO:0000256" key="5">
    <source>
        <dbReference type="ARBA" id="ARBA00022847"/>
    </source>
</evidence>
<keyword evidence="7 9" id="KW-0472">Membrane</keyword>
<evidence type="ECO:0000256" key="1">
    <source>
        <dbReference type="ARBA" id="ARBA00004141"/>
    </source>
</evidence>
<keyword evidence="3" id="KW-0050">Antiport</keyword>
<comment type="catalytic activity">
    <reaction evidence="8">
        <text>Ca(2+)(out) + K(+)(out) + 4 Na(+)(in) = Ca(2+)(in) + K(+)(in) + 4 Na(+)(out)</text>
        <dbReference type="Rhea" id="RHEA:69967"/>
        <dbReference type="ChEBI" id="CHEBI:29101"/>
        <dbReference type="ChEBI" id="CHEBI:29103"/>
        <dbReference type="ChEBI" id="CHEBI:29108"/>
    </reaction>
</comment>